<protein>
    <submittedName>
        <fullName evidence="1">Uncharacterized protein</fullName>
    </submittedName>
</protein>
<dbReference type="Proteomes" id="UP000198290">
    <property type="component" value="Chromosome"/>
</dbReference>
<reference evidence="1 2" key="2">
    <citation type="journal article" date="2017" name="Genome Announc.">
        <title>Draft genome sequence of Aquitalea magnusonii strain H3, a plant growth-promoting bacterium of duckweed Lemna minor.</title>
        <authorList>
            <person name="Ishizawa H."/>
            <person name="Kuroda M."/>
            <person name="Ike M."/>
        </authorList>
    </citation>
    <scope>NUCLEOTIDE SEQUENCE [LARGE SCALE GENOMIC DNA]</scope>
    <source>
        <strain evidence="1 2">H3</strain>
    </source>
</reference>
<keyword evidence="2" id="KW-1185">Reference proteome</keyword>
<sequence>MARIRKWFTGTDLPGKKKGCHPAAFFASAENAYKAAAFSA</sequence>
<gene>
    <name evidence="1" type="ORF">DLM_2870</name>
</gene>
<dbReference type="KEGG" id="amah:DLM_2870"/>
<reference evidence="2" key="1">
    <citation type="journal article" date="2017" name="Biotechnol. Biofuels">
        <title>Evaluation of environmental bacterial communities as a factor affecting the growth of duckweed Lemna minor.</title>
        <authorList>
            <person name="Ishizawa H."/>
            <person name="Kuroda M."/>
            <person name="Morikawa M."/>
            <person name="Ike M."/>
        </authorList>
    </citation>
    <scope>NUCLEOTIDE SEQUENCE [LARGE SCALE GENOMIC DNA]</scope>
    <source>
        <strain evidence="2">H3</strain>
    </source>
</reference>
<dbReference type="EMBL" id="AP018823">
    <property type="protein sequence ID" value="BBF86471.1"/>
    <property type="molecule type" value="Genomic_DNA"/>
</dbReference>
<dbReference type="AlphaFoldDB" id="A0A3G9GJL1"/>
<organism evidence="1 2">
    <name type="scientific">Aquitalea magnusonii</name>
    <dbReference type="NCBI Taxonomy" id="332411"/>
    <lineage>
        <taxon>Bacteria</taxon>
        <taxon>Pseudomonadati</taxon>
        <taxon>Pseudomonadota</taxon>
        <taxon>Betaproteobacteria</taxon>
        <taxon>Neisseriales</taxon>
        <taxon>Chromobacteriaceae</taxon>
        <taxon>Aquitalea</taxon>
    </lineage>
</organism>
<evidence type="ECO:0000313" key="2">
    <source>
        <dbReference type="Proteomes" id="UP000198290"/>
    </source>
</evidence>
<name>A0A3G9GJL1_9NEIS</name>
<accession>A0A3G9GJL1</accession>
<evidence type="ECO:0000313" key="1">
    <source>
        <dbReference type="EMBL" id="BBF86471.1"/>
    </source>
</evidence>
<reference evidence="2" key="3">
    <citation type="journal article" date="2017" name="Plant Physiol. Biochem.">
        <title>Differential oxidative and antioxidative response of duckweed Lemna minor toward plant growth promoting/inhibiting bacteria.</title>
        <authorList>
            <person name="Ishizawa H."/>
            <person name="Kuroda M."/>
            <person name="Morikawa M."/>
            <person name="Ike M."/>
        </authorList>
    </citation>
    <scope>NUCLEOTIDE SEQUENCE [LARGE SCALE GENOMIC DNA]</scope>
    <source>
        <strain evidence="2">H3</strain>
    </source>
</reference>
<proteinExistence type="predicted"/>